<protein>
    <recommendedName>
        <fullName evidence="4">RVP_2 domain-containing protein</fullName>
    </recommendedName>
</protein>
<feature type="region of interest" description="Disordered" evidence="1">
    <location>
        <begin position="78"/>
        <end position="113"/>
    </location>
</feature>
<reference evidence="3" key="2">
    <citation type="submission" date="2025-08" db="UniProtKB">
        <authorList>
            <consortium name="RefSeq"/>
        </authorList>
    </citation>
    <scope>IDENTIFICATION</scope>
</reference>
<evidence type="ECO:0000313" key="3">
    <source>
        <dbReference type="RefSeq" id="XP_016681110.1"/>
    </source>
</evidence>
<sequence>MLERSNKNGATQLDFGVSIRPVTSVGSVQNTPRPKCKYCEKYHPSECRGKEGACYKYGAINHFIRNCHQLQREEEEQKEKQLATYQRSRRSGQNSATGIARLGMKDSASGSEAKTPARQSVIVNLVCRNCPLKVEGCEFPADLMFLPFREFDVILGMDWFTKYDALVNCREKHINLKGHTGEVISVESENPNDTIRIISTFSAQRLLCKGNEAFFAYILDARDSESKLDQLPVVNEFANVFLEELLGLPPDREVEFVIDFFSRNNSDISNTILYGTS</sequence>
<dbReference type="AlphaFoldDB" id="A0A1U8ISR7"/>
<organism evidence="2 3">
    <name type="scientific">Gossypium hirsutum</name>
    <name type="common">Upland cotton</name>
    <name type="synonym">Gossypium mexicanum</name>
    <dbReference type="NCBI Taxonomy" id="3635"/>
    <lineage>
        <taxon>Eukaryota</taxon>
        <taxon>Viridiplantae</taxon>
        <taxon>Streptophyta</taxon>
        <taxon>Embryophyta</taxon>
        <taxon>Tracheophyta</taxon>
        <taxon>Spermatophyta</taxon>
        <taxon>Magnoliopsida</taxon>
        <taxon>eudicotyledons</taxon>
        <taxon>Gunneridae</taxon>
        <taxon>Pentapetalae</taxon>
        <taxon>rosids</taxon>
        <taxon>malvids</taxon>
        <taxon>Malvales</taxon>
        <taxon>Malvaceae</taxon>
        <taxon>Malvoideae</taxon>
        <taxon>Gossypium</taxon>
    </lineage>
</organism>
<proteinExistence type="predicted"/>
<evidence type="ECO:0000313" key="2">
    <source>
        <dbReference type="Proteomes" id="UP000818029"/>
    </source>
</evidence>
<dbReference type="GeneID" id="107899879"/>
<evidence type="ECO:0000256" key="1">
    <source>
        <dbReference type="SAM" id="MobiDB-lite"/>
    </source>
</evidence>
<dbReference type="PANTHER" id="PTHR15503">
    <property type="entry name" value="LDOC1 RELATED"/>
    <property type="match status" value="1"/>
</dbReference>
<dbReference type="STRING" id="3635.A0A1U8ISR7"/>
<accession>A0A1U8ISR7</accession>
<feature type="compositionally biased region" description="Polar residues" evidence="1">
    <location>
        <begin position="83"/>
        <end position="97"/>
    </location>
</feature>
<dbReference type="PANTHER" id="PTHR15503:SF45">
    <property type="entry name" value="RNA-DIRECTED DNA POLYMERASE HOMOLOG"/>
    <property type="match status" value="1"/>
</dbReference>
<dbReference type="KEGG" id="ghi:107899879"/>
<dbReference type="PaxDb" id="3635-A0A1U8ISR7"/>
<dbReference type="Proteomes" id="UP000818029">
    <property type="component" value="Chromosome D08"/>
</dbReference>
<dbReference type="RefSeq" id="XP_016681110.1">
    <property type="nucleotide sequence ID" value="XM_016825621.1"/>
</dbReference>
<keyword evidence="2" id="KW-1185">Reference proteome</keyword>
<dbReference type="Gene3D" id="2.40.70.10">
    <property type="entry name" value="Acid Proteases"/>
    <property type="match status" value="1"/>
</dbReference>
<dbReference type="Pfam" id="PF08284">
    <property type="entry name" value="RVP_2"/>
    <property type="match status" value="1"/>
</dbReference>
<evidence type="ECO:0008006" key="4">
    <source>
        <dbReference type="Google" id="ProtNLM"/>
    </source>
</evidence>
<dbReference type="InterPro" id="IPR021109">
    <property type="entry name" value="Peptidase_aspartic_dom_sf"/>
</dbReference>
<reference evidence="2" key="1">
    <citation type="journal article" date="2020" name="Nat. Genet.">
        <title>Genomic diversifications of five Gossypium allopolyploid species and their impact on cotton improvement.</title>
        <authorList>
            <person name="Chen Z.J."/>
            <person name="Sreedasyam A."/>
            <person name="Ando A."/>
            <person name="Song Q."/>
            <person name="De Santiago L.M."/>
            <person name="Hulse-Kemp A.M."/>
            <person name="Ding M."/>
            <person name="Ye W."/>
            <person name="Kirkbride R.C."/>
            <person name="Jenkins J."/>
            <person name="Plott C."/>
            <person name="Lovell J."/>
            <person name="Lin Y.M."/>
            <person name="Vaughn R."/>
            <person name="Liu B."/>
            <person name="Simpson S."/>
            <person name="Scheffler B.E."/>
            <person name="Wen L."/>
            <person name="Saski C.A."/>
            <person name="Grover C.E."/>
            <person name="Hu G."/>
            <person name="Conover J.L."/>
            <person name="Carlson J.W."/>
            <person name="Shu S."/>
            <person name="Boston L.B."/>
            <person name="Williams M."/>
            <person name="Peterson D.G."/>
            <person name="McGee K."/>
            <person name="Jones D.C."/>
            <person name="Wendel J.F."/>
            <person name="Stelly D.M."/>
            <person name="Grimwood J."/>
            <person name="Schmutz J."/>
        </authorList>
    </citation>
    <scope>NUCLEOTIDE SEQUENCE [LARGE SCALE GENOMIC DNA]</scope>
    <source>
        <strain evidence="2">cv. TM-1</strain>
    </source>
</reference>
<dbReference type="InterPro" id="IPR032567">
    <property type="entry name" value="RTL1-rel"/>
</dbReference>
<name>A0A1U8ISR7_GOSHI</name>
<gene>
    <name evidence="3" type="primary">LOC107899879</name>
</gene>